<dbReference type="AlphaFoldDB" id="A0A1D9NZU8"/>
<dbReference type="Proteomes" id="UP000179284">
    <property type="component" value="Chromosome I"/>
</dbReference>
<dbReference type="KEGG" id="bhu:bhn_I0854"/>
<proteinExistence type="predicted"/>
<dbReference type="InterPro" id="IPR001466">
    <property type="entry name" value="Beta-lactam-related"/>
</dbReference>
<dbReference type="RefSeq" id="WP_071175620.1">
    <property type="nucleotide sequence ID" value="NZ_CP017831.1"/>
</dbReference>
<evidence type="ECO:0000259" key="1">
    <source>
        <dbReference type="Pfam" id="PF00144"/>
    </source>
</evidence>
<dbReference type="EMBL" id="CP017831">
    <property type="protein sequence ID" value="AOZ95888.1"/>
    <property type="molecule type" value="Genomic_DNA"/>
</dbReference>
<protein>
    <submittedName>
        <fullName evidence="2">Beta-lactamase family protein</fullName>
    </submittedName>
</protein>
<dbReference type="InterPro" id="IPR050789">
    <property type="entry name" value="Diverse_Enzym_Activities"/>
</dbReference>
<dbReference type="PANTHER" id="PTHR43283">
    <property type="entry name" value="BETA-LACTAMASE-RELATED"/>
    <property type="match status" value="1"/>
</dbReference>
<accession>A0A1D9NZU8</accession>
<feature type="domain" description="Beta-lactamase-related" evidence="1">
    <location>
        <begin position="26"/>
        <end position="308"/>
    </location>
</feature>
<dbReference type="SUPFAM" id="SSF56601">
    <property type="entry name" value="beta-lactamase/transpeptidase-like"/>
    <property type="match status" value="1"/>
</dbReference>
<dbReference type="Gene3D" id="3.40.710.10">
    <property type="entry name" value="DD-peptidase/beta-lactamase superfamily"/>
    <property type="match status" value="1"/>
</dbReference>
<gene>
    <name evidence="2" type="ORF">bhn_I0854</name>
</gene>
<dbReference type="PANTHER" id="PTHR43283:SF7">
    <property type="entry name" value="BETA-LACTAMASE-RELATED DOMAIN-CONTAINING PROTEIN"/>
    <property type="match status" value="1"/>
</dbReference>
<name>A0A1D9NZU8_9FIRM</name>
<dbReference type="InterPro" id="IPR012338">
    <property type="entry name" value="Beta-lactam/transpept-like"/>
</dbReference>
<reference evidence="3" key="1">
    <citation type="submission" date="2016-10" db="EMBL/GenBank/DDBJ databases">
        <title>The complete genome sequence of the rumen bacterium Butyrivibrio hungatei MB2003.</title>
        <authorList>
            <person name="Palevich N."/>
            <person name="Kelly W.J."/>
            <person name="Leahy S.C."/>
            <person name="Altermann E."/>
            <person name="Rakonjac J."/>
            <person name="Attwood G.T."/>
        </authorList>
    </citation>
    <scope>NUCLEOTIDE SEQUENCE [LARGE SCALE GENOMIC DNA]</scope>
    <source>
        <strain evidence="3">MB2003</strain>
    </source>
</reference>
<dbReference type="OrthoDB" id="9773047at2"/>
<evidence type="ECO:0000313" key="3">
    <source>
        <dbReference type="Proteomes" id="UP000179284"/>
    </source>
</evidence>
<organism evidence="2 3">
    <name type="scientific">Butyrivibrio hungatei</name>
    <dbReference type="NCBI Taxonomy" id="185008"/>
    <lineage>
        <taxon>Bacteria</taxon>
        <taxon>Bacillati</taxon>
        <taxon>Bacillota</taxon>
        <taxon>Clostridia</taxon>
        <taxon>Lachnospirales</taxon>
        <taxon>Lachnospiraceae</taxon>
        <taxon>Butyrivibrio</taxon>
    </lineage>
</organism>
<sequence>MNKEQLHRYISQSSGNESNVCQIYAIKDGEVALDDCWHGFKTLDAMNVNSVTKGVMGLLAGIALDKGYLKNLDQKVMDFFPDYTVKRGEKTIYDVTIRHLLTMTAPYKGKSEPWKKVCTSQDFTLAILDYLGGRSGITGEFRYATLGIQILAGIIERATGEKCIDFANKNLFEPLGLPERILHGDSSKEDQFDFFMNKNPRKYEWYSDPQGTVTAGWGLCMSARDMAVIGAMVLGGGLYNGKRIISEEYLKDMLAPHIKLGERFGFMNYGYLWYKPFDDKEVYAAIGDSGNIIYVNKEINVSVGMTGTFKPRIFDRVEFIEKKVLPAIRTAYRY</sequence>
<dbReference type="Pfam" id="PF00144">
    <property type="entry name" value="Beta-lactamase"/>
    <property type="match status" value="1"/>
</dbReference>
<keyword evidence="3" id="KW-1185">Reference proteome</keyword>
<evidence type="ECO:0000313" key="2">
    <source>
        <dbReference type="EMBL" id="AOZ95888.1"/>
    </source>
</evidence>